<dbReference type="EMBL" id="BAAAHE010000025">
    <property type="protein sequence ID" value="GAA0625430.1"/>
    <property type="molecule type" value="Genomic_DNA"/>
</dbReference>
<feature type="domain" description="Luciferase-like" evidence="2">
    <location>
        <begin position="10"/>
        <end position="301"/>
    </location>
</feature>
<evidence type="ECO:0000313" key="4">
    <source>
        <dbReference type="Proteomes" id="UP001500957"/>
    </source>
</evidence>
<dbReference type="Proteomes" id="UP001500957">
    <property type="component" value="Unassembled WGS sequence"/>
</dbReference>
<dbReference type="RefSeq" id="WP_344606310.1">
    <property type="nucleotide sequence ID" value="NZ_BAAAHE010000025.1"/>
</dbReference>
<dbReference type="InterPro" id="IPR011251">
    <property type="entry name" value="Luciferase-like_dom"/>
</dbReference>
<organism evidence="3 4">
    <name type="scientific">Sporichthya brevicatena</name>
    <dbReference type="NCBI Taxonomy" id="171442"/>
    <lineage>
        <taxon>Bacteria</taxon>
        <taxon>Bacillati</taxon>
        <taxon>Actinomycetota</taxon>
        <taxon>Actinomycetes</taxon>
        <taxon>Sporichthyales</taxon>
        <taxon>Sporichthyaceae</taxon>
        <taxon>Sporichthya</taxon>
    </lineage>
</organism>
<proteinExistence type="predicted"/>
<sequence length="323" mass="34710">MLFSCSFAPAADTPDHIAFAEQLGFHRAWCYDSPAVFTDVWMTLALAAQRTSRIGLAPGVLVPHTRHVMTAAAAVATLARLAPGRVAVGVGSGFSAARLLGRPPVRWAEVESYVETLRALLRGEEVEHEGRRLRMLHEDGVTVARPLEVPIVVAAEGPRGLEAARRVGDGVSSSLMDPPAGFDWSLRVALGTVLAEGESPTSPRVVDVAGPAAALAYHGMYDFGWLEALEGLPNGRAWRERVEAIPASARHLTIHEGHAHTLNAIDRELIPAEFVAAATFTGTADELRKRLDDLESAGVTEVSFHIANRDAPRELEAFAALMR</sequence>
<keyword evidence="1" id="KW-0560">Oxidoreductase</keyword>
<dbReference type="InterPro" id="IPR050564">
    <property type="entry name" value="F420-G6PD/mer"/>
</dbReference>
<accession>A0ABP3S3U4</accession>
<dbReference type="PANTHER" id="PTHR43244">
    <property type="match status" value="1"/>
</dbReference>
<dbReference type="InterPro" id="IPR036661">
    <property type="entry name" value="Luciferase-like_sf"/>
</dbReference>
<evidence type="ECO:0000259" key="2">
    <source>
        <dbReference type="Pfam" id="PF00296"/>
    </source>
</evidence>
<comment type="caution">
    <text evidence="3">The sequence shown here is derived from an EMBL/GenBank/DDBJ whole genome shotgun (WGS) entry which is preliminary data.</text>
</comment>
<dbReference type="Pfam" id="PF00296">
    <property type="entry name" value="Bac_luciferase"/>
    <property type="match status" value="1"/>
</dbReference>
<dbReference type="Gene3D" id="3.20.20.30">
    <property type="entry name" value="Luciferase-like domain"/>
    <property type="match status" value="1"/>
</dbReference>
<dbReference type="PANTHER" id="PTHR43244:SF1">
    <property type="entry name" value="5,10-METHYLENETETRAHYDROMETHANOPTERIN REDUCTASE"/>
    <property type="match status" value="1"/>
</dbReference>
<protein>
    <submittedName>
        <fullName evidence="3">LLM class flavin-dependent oxidoreductase</fullName>
    </submittedName>
</protein>
<gene>
    <name evidence="3" type="ORF">GCM10009547_30920</name>
</gene>
<dbReference type="SUPFAM" id="SSF51679">
    <property type="entry name" value="Bacterial luciferase-like"/>
    <property type="match status" value="1"/>
</dbReference>
<name>A0ABP3S3U4_9ACTN</name>
<evidence type="ECO:0000313" key="3">
    <source>
        <dbReference type="EMBL" id="GAA0625430.1"/>
    </source>
</evidence>
<reference evidence="4" key="1">
    <citation type="journal article" date="2019" name="Int. J. Syst. Evol. Microbiol.">
        <title>The Global Catalogue of Microorganisms (GCM) 10K type strain sequencing project: providing services to taxonomists for standard genome sequencing and annotation.</title>
        <authorList>
            <consortium name="The Broad Institute Genomics Platform"/>
            <consortium name="The Broad Institute Genome Sequencing Center for Infectious Disease"/>
            <person name="Wu L."/>
            <person name="Ma J."/>
        </authorList>
    </citation>
    <scope>NUCLEOTIDE SEQUENCE [LARGE SCALE GENOMIC DNA]</scope>
    <source>
        <strain evidence="4">JCM 10671</strain>
    </source>
</reference>
<keyword evidence="4" id="KW-1185">Reference proteome</keyword>
<evidence type="ECO:0000256" key="1">
    <source>
        <dbReference type="ARBA" id="ARBA00023002"/>
    </source>
</evidence>